<dbReference type="AlphaFoldDB" id="A0A0S1AUS5"/>
<dbReference type="Gene3D" id="3.90.190.10">
    <property type="entry name" value="Protein tyrosine phosphatase superfamily"/>
    <property type="match status" value="1"/>
</dbReference>
<feature type="chain" id="PRO_5006588419" evidence="1">
    <location>
        <begin position="21"/>
        <end position="165"/>
    </location>
</feature>
<name>A0A0S1AUS5_9GAMM</name>
<dbReference type="EMBL" id="CP012900">
    <property type="protein sequence ID" value="ALJ26534.1"/>
    <property type="molecule type" value="Genomic_DNA"/>
</dbReference>
<evidence type="ECO:0000259" key="2">
    <source>
        <dbReference type="Pfam" id="PF22741"/>
    </source>
</evidence>
<organism evidence="3 4">
    <name type="scientific">Stenotrophomonas acidaminiphila</name>
    <dbReference type="NCBI Taxonomy" id="128780"/>
    <lineage>
        <taxon>Bacteria</taxon>
        <taxon>Pseudomonadati</taxon>
        <taxon>Pseudomonadota</taxon>
        <taxon>Gammaproteobacteria</taxon>
        <taxon>Lysobacterales</taxon>
        <taxon>Lysobacteraceae</taxon>
        <taxon>Stenotrophomonas</taxon>
    </lineage>
</organism>
<evidence type="ECO:0000313" key="3">
    <source>
        <dbReference type="EMBL" id="ALJ26534.1"/>
    </source>
</evidence>
<protein>
    <submittedName>
        <fullName evidence="3">Serine/threonine protein phosphatase</fullName>
    </submittedName>
</protein>
<sequence length="165" mass="17358" precursor="true">MHPHLPKLLFLLLACAGSTAAAGQALKQPRPDLFTSGQPSAQQLRDAARSGVTTVIDLRMPHEDRGYDEAAAAEALGLRYVRLPIDGAAGISEANARTLDRLLRQDPGTTLLHCASGNRAGALLALVRARVQGAPVDDALQFGRDAGLTSLEPAVRAALERPAQP</sequence>
<dbReference type="PATRIC" id="fig|128780.6.peg.69"/>
<dbReference type="OrthoDB" id="270335at2"/>
<dbReference type="KEGG" id="sacz:AOT14_00720"/>
<reference evidence="3 4" key="1">
    <citation type="journal article" date="2015" name="Genome Announc.">
        <title>Complete Genome Sequencing of Stenotrophomonas acidaminiphila ZAC14D2_NAIMI4_2, a Multidrug-Resistant Strain Isolated from Sediments of a Polluted River in Mexico, Uncovers New Antibiotic Resistance Genes and a Novel Class-II Lasso Peptide Biosynthesis Gene Cluster.</title>
        <authorList>
            <person name="Vinuesa P."/>
            <person name="Ochoa-Sanchez L.E."/>
        </authorList>
    </citation>
    <scope>NUCLEOTIDE SEQUENCE [LARGE SCALE GENOMIC DNA]</scope>
    <source>
        <strain evidence="3 4">ZAC14D2_NAIMI4_2</strain>
    </source>
</reference>
<dbReference type="RefSeq" id="WP_054661401.1">
    <property type="nucleotide sequence ID" value="NZ_CP125110.1"/>
</dbReference>
<feature type="domain" description="DSP-PTPase phosphatase fused to NAD+ Kinase" evidence="2">
    <location>
        <begin position="28"/>
        <end position="139"/>
    </location>
</feature>
<dbReference type="InterPro" id="IPR029021">
    <property type="entry name" value="Prot-tyrosine_phosphatase-like"/>
</dbReference>
<gene>
    <name evidence="3" type="ORF">AOT14_00720</name>
</gene>
<dbReference type="InterPro" id="IPR055214">
    <property type="entry name" value="PTP-NADK"/>
</dbReference>
<keyword evidence="1" id="KW-0732">Signal</keyword>
<proteinExistence type="predicted"/>
<feature type="signal peptide" evidence="1">
    <location>
        <begin position="1"/>
        <end position="20"/>
    </location>
</feature>
<dbReference type="SUPFAM" id="SSF52799">
    <property type="entry name" value="(Phosphotyrosine protein) phosphatases II"/>
    <property type="match status" value="1"/>
</dbReference>
<evidence type="ECO:0000313" key="4">
    <source>
        <dbReference type="Proteomes" id="UP000061010"/>
    </source>
</evidence>
<keyword evidence="4" id="KW-1185">Reference proteome</keyword>
<evidence type="ECO:0000256" key="1">
    <source>
        <dbReference type="SAM" id="SignalP"/>
    </source>
</evidence>
<accession>A0A0S1AUS5</accession>
<dbReference type="Pfam" id="PF22741">
    <property type="entry name" value="PTP-NADK"/>
    <property type="match status" value="1"/>
</dbReference>
<dbReference type="Proteomes" id="UP000061010">
    <property type="component" value="Chromosome"/>
</dbReference>